<reference evidence="1" key="1">
    <citation type="submission" date="2024-05" db="EMBL/GenBank/DDBJ databases">
        <title>30 novel species of actinomycetes from the DSMZ collection.</title>
        <authorList>
            <person name="Nouioui I."/>
        </authorList>
    </citation>
    <scope>NUCLEOTIDE SEQUENCE</scope>
    <source>
        <strain evidence="1">DSM 41529</strain>
    </source>
</reference>
<protein>
    <submittedName>
        <fullName evidence="1">Uncharacterized protein</fullName>
    </submittedName>
</protein>
<organism evidence="1 2">
    <name type="scientific">Streptomyces lonegramiae</name>
    <dbReference type="NCBI Taxonomy" id="3075524"/>
    <lineage>
        <taxon>Bacteria</taxon>
        <taxon>Bacillati</taxon>
        <taxon>Actinomycetota</taxon>
        <taxon>Actinomycetes</taxon>
        <taxon>Kitasatosporales</taxon>
        <taxon>Streptomycetaceae</taxon>
        <taxon>Streptomyces</taxon>
    </lineage>
</organism>
<keyword evidence="2" id="KW-1185">Reference proteome</keyword>
<proteinExistence type="predicted"/>
<dbReference type="EMBL" id="JAVRFD010000014">
    <property type="protein sequence ID" value="MDT0546467.1"/>
    <property type="molecule type" value="Genomic_DNA"/>
</dbReference>
<evidence type="ECO:0000313" key="1">
    <source>
        <dbReference type="EMBL" id="MDT0546467.1"/>
    </source>
</evidence>
<gene>
    <name evidence="1" type="ORF">RND15_27710</name>
</gene>
<dbReference type="RefSeq" id="WP_311726937.1">
    <property type="nucleotide sequence ID" value="NZ_JAVRFD010000014.1"/>
</dbReference>
<name>A0ABU2XLZ5_9ACTN</name>
<accession>A0ABU2XLZ5</accession>
<evidence type="ECO:0000313" key="2">
    <source>
        <dbReference type="Proteomes" id="UP001180754"/>
    </source>
</evidence>
<comment type="caution">
    <text evidence="1">The sequence shown here is derived from an EMBL/GenBank/DDBJ whole genome shotgun (WGS) entry which is preliminary data.</text>
</comment>
<dbReference type="Proteomes" id="UP001180754">
    <property type="component" value="Unassembled WGS sequence"/>
</dbReference>
<sequence>MNLGLYTNREAARAHCEDYARGGQDDVPFAWYPNDDNEAVEGLFVEGEGSDTGFTVTAVPVASGYDGKADE</sequence>